<feature type="region of interest" description="Disordered" evidence="1">
    <location>
        <begin position="143"/>
        <end position="165"/>
    </location>
</feature>
<dbReference type="AlphaFoldDB" id="A0AAD7TA11"/>
<evidence type="ECO:0000313" key="3">
    <source>
        <dbReference type="Proteomes" id="UP001221898"/>
    </source>
</evidence>
<evidence type="ECO:0000313" key="2">
    <source>
        <dbReference type="EMBL" id="KAJ8417110.1"/>
    </source>
</evidence>
<keyword evidence="3" id="KW-1185">Reference proteome</keyword>
<protein>
    <submittedName>
        <fullName evidence="2">Uncharacterized protein</fullName>
    </submittedName>
</protein>
<name>A0AAD7TA11_9TELE</name>
<accession>A0AAD7TA11</accession>
<dbReference type="Proteomes" id="UP001221898">
    <property type="component" value="Unassembled WGS sequence"/>
</dbReference>
<gene>
    <name evidence="2" type="ORF">AAFF_G00283370</name>
</gene>
<proteinExistence type="predicted"/>
<sequence>MRIRTRRCLLMTEPSTASVCVSLRWALLPPSKFHSVPRPRSAGVSTLACDQQVTAFTSGTRRRRAPLRSKPLFSREDATMRRIPHNVSPSSVKPARCRRSQCLGRGNPAGGFKGAAASRRTAPAFSQPLLPFGGERLPPPPPVCPHQTEPNARSESQGSWKAAQARRHISGCGARKRLMSCMANGRPLLVKRRETPI</sequence>
<reference evidence="2" key="1">
    <citation type="journal article" date="2023" name="Science">
        <title>Genome structures resolve the early diversification of teleost fishes.</title>
        <authorList>
            <person name="Parey E."/>
            <person name="Louis A."/>
            <person name="Montfort J."/>
            <person name="Bouchez O."/>
            <person name="Roques C."/>
            <person name="Iampietro C."/>
            <person name="Lluch J."/>
            <person name="Castinel A."/>
            <person name="Donnadieu C."/>
            <person name="Desvignes T."/>
            <person name="Floi Bucao C."/>
            <person name="Jouanno E."/>
            <person name="Wen M."/>
            <person name="Mejri S."/>
            <person name="Dirks R."/>
            <person name="Jansen H."/>
            <person name="Henkel C."/>
            <person name="Chen W.J."/>
            <person name="Zahm M."/>
            <person name="Cabau C."/>
            <person name="Klopp C."/>
            <person name="Thompson A.W."/>
            <person name="Robinson-Rechavi M."/>
            <person name="Braasch I."/>
            <person name="Lecointre G."/>
            <person name="Bobe J."/>
            <person name="Postlethwait J.H."/>
            <person name="Berthelot C."/>
            <person name="Roest Crollius H."/>
            <person name="Guiguen Y."/>
        </authorList>
    </citation>
    <scope>NUCLEOTIDE SEQUENCE</scope>
    <source>
        <strain evidence="2">NC1722</strain>
    </source>
</reference>
<dbReference type="EMBL" id="JAINUG010000004">
    <property type="protein sequence ID" value="KAJ8417110.1"/>
    <property type="molecule type" value="Genomic_DNA"/>
</dbReference>
<feature type="compositionally biased region" description="Polar residues" evidence="1">
    <location>
        <begin position="148"/>
        <end position="159"/>
    </location>
</feature>
<evidence type="ECO:0000256" key="1">
    <source>
        <dbReference type="SAM" id="MobiDB-lite"/>
    </source>
</evidence>
<organism evidence="2 3">
    <name type="scientific">Aldrovandia affinis</name>
    <dbReference type="NCBI Taxonomy" id="143900"/>
    <lineage>
        <taxon>Eukaryota</taxon>
        <taxon>Metazoa</taxon>
        <taxon>Chordata</taxon>
        <taxon>Craniata</taxon>
        <taxon>Vertebrata</taxon>
        <taxon>Euteleostomi</taxon>
        <taxon>Actinopterygii</taxon>
        <taxon>Neopterygii</taxon>
        <taxon>Teleostei</taxon>
        <taxon>Notacanthiformes</taxon>
        <taxon>Halosauridae</taxon>
        <taxon>Aldrovandia</taxon>
    </lineage>
</organism>
<comment type="caution">
    <text evidence="2">The sequence shown here is derived from an EMBL/GenBank/DDBJ whole genome shotgun (WGS) entry which is preliminary data.</text>
</comment>